<comment type="catalytic activity">
    <reaction evidence="10 12">
        <text>dTMP + ATP = dTDP + ADP</text>
        <dbReference type="Rhea" id="RHEA:13517"/>
        <dbReference type="ChEBI" id="CHEBI:30616"/>
        <dbReference type="ChEBI" id="CHEBI:58369"/>
        <dbReference type="ChEBI" id="CHEBI:63528"/>
        <dbReference type="ChEBI" id="CHEBI:456216"/>
        <dbReference type="EC" id="2.7.4.9"/>
    </reaction>
</comment>
<dbReference type="GO" id="GO:0006227">
    <property type="term" value="P:dUDP biosynthetic process"/>
    <property type="evidence" value="ECO:0007669"/>
    <property type="project" value="TreeGrafter"/>
</dbReference>
<dbReference type="Pfam" id="PF02223">
    <property type="entry name" value="Thymidylate_kin"/>
    <property type="match status" value="1"/>
</dbReference>
<sequence>MFITLEGIEGAGKSTQQQLLCDYLREQGVNFIQTREPGGTDLGEQLREMLLHQSMCTDTELLLMFAARAEHLQQVILPALATGQWVICDRFTDASYAYQGGGRDVPTARIAALETWVQGERQPDMTLLFDLPEALGRQRAASRSAPDRFEREQQAFFQKVRAAYLQRAKAQPQRFRVFNGYQDIQTLAQQVRDCLNPLIT</sequence>
<dbReference type="EC" id="2.7.4.9" evidence="2 12"/>
<evidence type="ECO:0000313" key="14">
    <source>
        <dbReference type="EMBL" id="SEH07779.1"/>
    </source>
</evidence>
<evidence type="ECO:0000256" key="5">
    <source>
        <dbReference type="ARBA" id="ARBA00022727"/>
    </source>
</evidence>
<evidence type="ECO:0000259" key="13">
    <source>
        <dbReference type="Pfam" id="PF02223"/>
    </source>
</evidence>
<keyword evidence="7 12" id="KW-0418">Kinase</keyword>
<protein>
    <recommendedName>
        <fullName evidence="3 12">Thymidylate kinase</fullName>
        <ecNumber evidence="2 12">2.7.4.9</ecNumber>
    </recommendedName>
    <alternativeName>
        <fullName evidence="9 12">dTMP kinase</fullName>
    </alternativeName>
</protein>
<evidence type="ECO:0000313" key="15">
    <source>
        <dbReference type="Proteomes" id="UP000236724"/>
    </source>
</evidence>
<dbReference type="HAMAP" id="MF_00165">
    <property type="entry name" value="Thymidylate_kinase"/>
    <property type="match status" value="1"/>
</dbReference>
<dbReference type="GO" id="GO:0006235">
    <property type="term" value="P:dTTP biosynthetic process"/>
    <property type="evidence" value="ECO:0007669"/>
    <property type="project" value="UniProtKB-UniRule"/>
</dbReference>
<dbReference type="EMBL" id="FMSV02000540">
    <property type="protein sequence ID" value="SEH07779.1"/>
    <property type="molecule type" value="Genomic_DNA"/>
</dbReference>
<comment type="function">
    <text evidence="11 12">Phosphorylation of dTMP to form dTDP in both de novo and salvage pathways of dTTP synthesis.</text>
</comment>
<keyword evidence="5 12" id="KW-0545">Nucleotide biosynthesis</keyword>
<dbReference type="GO" id="GO:0004798">
    <property type="term" value="F:dTMP kinase activity"/>
    <property type="evidence" value="ECO:0007669"/>
    <property type="project" value="UniProtKB-UniRule"/>
</dbReference>
<dbReference type="NCBIfam" id="TIGR00041">
    <property type="entry name" value="DTMP_kinase"/>
    <property type="match status" value="1"/>
</dbReference>
<evidence type="ECO:0000256" key="6">
    <source>
        <dbReference type="ARBA" id="ARBA00022741"/>
    </source>
</evidence>
<evidence type="ECO:0000256" key="4">
    <source>
        <dbReference type="ARBA" id="ARBA00022679"/>
    </source>
</evidence>
<dbReference type="InterPro" id="IPR027417">
    <property type="entry name" value="P-loop_NTPase"/>
</dbReference>
<keyword evidence="6 12" id="KW-0547">Nucleotide-binding</keyword>
<evidence type="ECO:0000256" key="7">
    <source>
        <dbReference type="ARBA" id="ARBA00022777"/>
    </source>
</evidence>
<dbReference type="Gene3D" id="3.40.50.300">
    <property type="entry name" value="P-loop containing nucleotide triphosphate hydrolases"/>
    <property type="match status" value="1"/>
</dbReference>
<evidence type="ECO:0000256" key="11">
    <source>
        <dbReference type="ARBA" id="ARBA00057735"/>
    </source>
</evidence>
<dbReference type="RefSeq" id="WP_103921401.1">
    <property type="nucleotide sequence ID" value="NZ_FMSV02000540.1"/>
</dbReference>
<dbReference type="GO" id="GO:0005829">
    <property type="term" value="C:cytosol"/>
    <property type="evidence" value="ECO:0007669"/>
    <property type="project" value="TreeGrafter"/>
</dbReference>
<accession>A0A1H6FEL6</accession>
<organism evidence="14 15">
    <name type="scientific">Candidatus Venteria ishoeyi</name>
    <dbReference type="NCBI Taxonomy" id="1899563"/>
    <lineage>
        <taxon>Bacteria</taxon>
        <taxon>Pseudomonadati</taxon>
        <taxon>Pseudomonadota</taxon>
        <taxon>Gammaproteobacteria</taxon>
        <taxon>Thiotrichales</taxon>
        <taxon>Thiotrichaceae</taxon>
        <taxon>Venteria</taxon>
    </lineage>
</organism>
<dbReference type="Proteomes" id="UP000236724">
    <property type="component" value="Unassembled WGS sequence"/>
</dbReference>
<evidence type="ECO:0000256" key="10">
    <source>
        <dbReference type="ARBA" id="ARBA00048743"/>
    </source>
</evidence>
<dbReference type="SUPFAM" id="SSF52540">
    <property type="entry name" value="P-loop containing nucleoside triphosphate hydrolases"/>
    <property type="match status" value="1"/>
</dbReference>
<gene>
    <name evidence="14" type="primary">tmk_2</name>
    <name evidence="12" type="synonym">tmk</name>
    <name evidence="14" type="ORF">MBHS_03664</name>
</gene>
<dbReference type="PANTHER" id="PTHR10344">
    <property type="entry name" value="THYMIDYLATE KINASE"/>
    <property type="match status" value="1"/>
</dbReference>
<keyword evidence="4 12" id="KW-0808">Transferase</keyword>
<proteinExistence type="inferred from homology"/>
<feature type="binding site" evidence="12">
    <location>
        <begin position="7"/>
        <end position="14"/>
    </location>
    <ligand>
        <name>ATP</name>
        <dbReference type="ChEBI" id="CHEBI:30616"/>
    </ligand>
</feature>
<comment type="similarity">
    <text evidence="1 12">Belongs to the thymidylate kinase family.</text>
</comment>
<dbReference type="OrthoDB" id="9774907at2"/>
<evidence type="ECO:0000256" key="1">
    <source>
        <dbReference type="ARBA" id="ARBA00009776"/>
    </source>
</evidence>
<evidence type="ECO:0000256" key="2">
    <source>
        <dbReference type="ARBA" id="ARBA00012980"/>
    </source>
</evidence>
<reference evidence="14 15" key="1">
    <citation type="submission" date="2016-10" db="EMBL/GenBank/DDBJ databases">
        <authorList>
            <person name="de Groot N.N."/>
        </authorList>
    </citation>
    <scope>NUCLEOTIDE SEQUENCE [LARGE SCALE GENOMIC DNA]</scope>
    <source>
        <strain evidence="14">MBHS1</strain>
    </source>
</reference>
<keyword evidence="8 12" id="KW-0067">ATP-binding</keyword>
<dbReference type="GO" id="GO:0006233">
    <property type="term" value="P:dTDP biosynthetic process"/>
    <property type="evidence" value="ECO:0007669"/>
    <property type="project" value="InterPro"/>
</dbReference>
<dbReference type="InterPro" id="IPR039430">
    <property type="entry name" value="Thymidylate_kin-like_dom"/>
</dbReference>
<dbReference type="GO" id="GO:0005524">
    <property type="term" value="F:ATP binding"/>
    <property type="evidence" value="ECO:0007669"/>
    <property type="project" value="UniProtKB-UniRule"/>
</dbReference>
<name>A0A1H6FEL6_9GAMM</name>
<dbReference type="CDD" id="cd01672">
    <property type="entry name" value="TMPK"/>
    <property type="match status" value="1"/>
</dbReference>
<keyword evidence="15" id="KW-1185">Reference proteome</keyword>
<evidence type="ECO:0000256" key="3">
    <source>
        <dbReference type="ARBA" id="ARBA00017144"/>
    </source>
</evidence>
<feature type="domain" description="Thymidylate kinase-like" evidence="13">
    <location>
        <begin position="5"/>
        <end position="190"/>
    </location>
</feature>
<dbReference type="PANTHER" id="PTHR10344:SF4">
    <property type="entry name" value="UMP-CMP KINASE 2, MITOCHONDRIAL"/>
    <property type="match status" value="1"/>
</dbReference>
<dbReference type="AlphaFoldDB" id="A0A1H6FEL6"/>
<evidence type="ECO:0000256" key="9">
    <source>
        <dbReference type="ARBA" id="ARBA00029962"/>
    </source>
</evidence>
<evidence type="ECO:0000256" key="12">
    <source>
        <dbReference type="HAMAP-Rule" id="MF_00165"/>
    </source>
</evidence>
<evidence type="ECO:0000256" key="8">
    <source>
        <dbReference type="ARBA" id="ARBA00022840"/>
    </source>
</evidence>
<dbReference type="InterPro" id="IPR018094">
    <property type="entry name" value="Thymidylate_kinase"/>
</dbReference>
<dbReference type="FunFam" id="3.40.50.300:FF:000225">
    <property type="entry name" value="Thymidylate kinase"/>
    <property type="match status" value="1"/>
</dbReference>